<evidence type="ECO:0000256" key="2">
    <source>
        <dbReference type="ARBA" id="ARBA00022692"/>
    </source>
</evidence>
<feature type="domain" description="Major facilitator superfamily (MFS) profile" evidence="6">
    <location>
        <begin position="10"/>
        <end position="399"/>
    </location>
</feature>
<evidence type="ECO:0000313" key="7">
    <source>
        <dbReference type="EMBL" id="SLM18564.1"/>
    </source>
</evidence>
<dbReference type="InterPro" id="IPR036259">
    <property type="entry name" value="MFS_trans_sf"/>
</dbReference>
<evidence type="ECO:0000256" key="1">
    <source>
        <dbReference type="ARBA" id="ARBA00004141"/>
    </source>
</evidence>
<feature type="transmembrane region" description="Helical" evidence="5">
    <location>
        <begin position="311"/>
        <end position="334"/>
    </location>
</feature>
<feature type="transmembrane region" description="Helical" evidence="5">
    <location>
        <begin position="76"/>
        <end position="96"/>
    </location>
</feature>
<feature type="transmembrane region" description="Helical" evidence="5">
    <location>
        <begin position="12"/>
        <end position="30"/>
    </location>
</feature>
<dbReference type="Pfam" id="PF07690">
    <property type="entry name" value="MFS_1"/>
    <property type="match status" value="1"/>
</dbReference>
<feature type="transmembrane region" description="Helical" evidence="5">
    <location>
        <begin position="42"/>
        <end position="64"/>
    </location>
</feature>
<keyword evidence="2 5" id="KW-0812">Transmembrane</keyword>
<evidence type="ECO:0000256" key="5">
    <source>
        <dbReference type="SAM" id="Phobius"/>
    </source>
</evidence>
<dbReference type="PROSITE" id="PS50850">
    <property type="entry name" value="MFS"/>
    <property type="match status" value="1"/>
</dbReference>
<dbReference type="Gene3D" id="1.20.1250.20">
    <property type="entry name" value="MFS general substrate transporter like domains"/>
    <property type="match status" value="2"/>
</dbReference>
<reference evidence="7" key="1">
    <citation type="submission" date="2017-02" db="EMBL/GenBank/DDBJ databases">
        <authorList>
            <person name="Regsiter A."/>
            <person name="William W."/>
        </authorList>
    </citation>
    <scope>NUCLEOTIDE SEQUENCE</scope>
    <source>
        <strain evidence="7">BdmA 4</strain>
    </source>
</reference>
<dbReference type="GO" id="GO:0016020">
    <property type="term" value="C:membrane"/>
    <property type="evidence" value="ECO:0007669"/>
    <property type="project" value="UniProtKB-SubCell"/>
</dbReference>
<keyword evidence="3 5" id="KW-1133">Transmembrane helix</keyword>
<dbReference type="InterPro" id="IPR049680">
    <property type="entry name" value="FLVCR1-2_SLC49-like"/>
</dbReference>
<sequence length="408" mass="42691">MEQSYRVFAYRWAVLAATMLVNLTIQVLWISYSPITSAAASYYGVSEMAVGFFAMSFMIAFIPLSIPASWLIDRFGFVRTVGAASIAVGILGVARGAAGQHYAPAFAVTCGIAAAQPFLLNSWTKIPAAWFPARERATAVGLITIASILGTAVGLVLTPILAVSMSIARVQMVYGAAASVAAVVFVFVAREKPKLPPDESAFRERAFMIEGLKHALKTPSFLRFLVIAFIGMGIFNGVTTWIEGIVRPRGIGSDQAGILGAIMLIGGVVGAIVIPLFSDRAAKRTPFIILGLSGAIPGLVGLALAPGFGLIAASSFVLGFFLIAVNPVGMQYAAEAARPTPEGTSNGLVTLAGQISVLLVYAMEAINNITGTFTASLIAAAVLLGFSVLLATKLTEKGEPDQQRLAKA</sequence>
<dbReference type="InterPro" id="IPR011701">
    <property type="entry name" value="MFS"/>
</dbReference>
<protein>
    <submittedName>
        <fullName evidence="7">Putative Major facilitator superfamily MFS_1</fullName>
    </submittedName>
</protein>
<feature type="transmembrane region" description="Helical" evidence="5">
    <location>
        <begin position="102"/>
        <end position="120"/>
    </location>
</feature>
<proteinExistence type="predicted"/>
<evidence type="ECO:0000256" key="3">
    <source>
        <dbReference type="ARBA" id="ARBA00022989"/>
    </source>
</evidence>
<accession>A0A3P3XQU9</accession>
<comment type="subcellular location">
    <subcellularLocation>
        <location evidence="1">Membrane</location>
        <topology evidence="1">Multi-pass membrane protein</topology>
    </subcellularLocation>
</comment>
<dbReference type="SUPFAM" id="SSF103473">
    <property type="entry name" value="MFS general substrate transporter"/>
    <property type="match status" value="1"/>
</dbReference>
<feature type="transmembrane region" description="Helical" evidence="5">
    <location>
        <begin position="140"/>
        <end position="165"/>
    </location>
</feature>
<dbReference type="GO" id="GO:0022857">
    <property type="term" value="F:transmembrane transporter activity"/>
    <property type="evidence" value="ECO:0007669"/>
    <property type="project" value="InterPro"/>
</dbReference>
<keyword evidence="4 5" id="KW-0472">Membrane</keyword>
<dbReference type="PANTHER" id="PTHR10924">
    <property type="entry name" value="MAJOR FACILITATOR SUPERFAMILY PROTEIN-RELATED"/>
    <property type="match status" value="1"/>
</dbReference>
<dbReference type="PANTHER" id="PTHR10924:SF6">
    <property type="entry name" value="SOLUTE CARRIER FAMILY 49 MEMBER A3"/>
    <property type="match status" value="1"/>
</dbReference>
<evidence type="ECO:0000259" key="6">
    <source>
        <dbReference type="PROSITE" id="PS50850"/>
    </source>
</evidence>
<feature type="transmembrane region" description="Helical" evidence="5">
    <location>
        <begin position="346"/>
        <end position="363"/>
    </location>
</feature>
<dbReference type="InterPro" id="IPR020846">
    <property type="entry name" value="MFS_dom"/>
</dbReference>
<feature type="transmembrane region" description="Helical" evidence="5">
    <location>
        <begin position="258"/>
        <end position="278"/>
    </location>
</feature>
<organism evidence="7">
    <name type="scientific">uncultured spirochete</name>
    <dbReference type="NCBI Taxonomy" id="156406"/>
    <lineage>
        <taxon>Bacteria</taxon>
        <taxon>Pseudomonadati</taxon>
        <taxon>Spirochaetota</taxon>
        <taxon>Spirochaetia</taxon>
        <taxon>Spirochaetales</taxon>
        <taxon>environmental samples</taxon>
    </lineage>
</organism>
<feature type="transmembrane region" description="Helical" evidence="5">
    <location>
        <begin position="369"/>
        <end position="391"/>
    </location>
</feature>
<name>A0A3P3XQU9_9SPIR</name>
<feature type="transmembrane region" description="Helical" evidence="5">
    <location>
        <begin position="171"/>
        <end position="189"/>
    </location>
</feature>
<dbReference type="AlphaFoldDB" id="A0A3P3XQU9"/>
<dbReference type="EMBL" id="FWDO01000005">
    <property type="protein sequence ID" value="SLM18564.1"/>
    <property type="molecule type" value="Genomic_DNA"/>
</dbReference>
<feature type="transmembrane region" description="Helical" evidence="5">
    <location>
        <begin position="221"/>
        <end position="238"/>
    </location>
</feature>
<evidence type="ECO:0000256" key="4">
    <source>
        <dbReference type="ARBA" id="ARBA00023136"/>
    </source>
</evidence>
<gene>
    <name evidence="7" type="ORF">SPIRO4BDMA_50079</name>
</gene>
<feature type="transmembrane region" description="Helical" evidence="5">
    <location>
        <begin position="285"/>
        <end position="305"/>
    </location>
</feature>